<dbReference type="InterPro" id="IPR012337">
    <property type="entry name" value="RNaseH-like_sf"/>
</dbReference>
<name>A0A0L8GS25_OCTBM</name>
<protein>
    <recommendedName>
        <fullName evidence="2">HAT C-terminal dimerisation domain-containing protein</fullName>
    </recommendedName>
</protein>
<dbReference type="AlphaFoldDB" id="A0A0L8GS25"/>
<gene>
    <name evidence="1" type="ORF">OCBIM_22029561mg</name>
</gene>
<dbReference type="PANTHER" id="PTHR45913">
    <property type="entry name" value="EPM2A-INTERACTING PROTEIN 1"/>
    <property type="match status" value="1"/>
</dbReference>
<proteinExistence type="predicted"/>
<evidence type="ECO:0000313" key="1">
    <source>
        <dbReference type="EMBL" id="KOF79420.1"/>
    </source>
</evidence>
<dbReference type="EMBL" id="KQ420776">
    <property type="protein sequence ID" value="KOF79420.1"/>
    <property type="molecule type" value="Genomic_DNA"/>
</dbReference>
<dbReference type="OrthoDB" id="6140090at2759"/>
<accession>A0A0L8GS25</accession>
<dbReference type="STRING" id="37653.A0A0L8GS25"/>
<evidence type="ECO:0008006" key="2">
    <source>
        <dbReference type="Google" id="ProtNLM"/>
    </source>
</evidence>
<organism evidence="1">
    <name type="scientific">Octopus bimaculoides</name>
    <name type="common">California two-spotted octopus</name>
    <dbReference type="NCBI Taxonomy" id="37653"/>
    <lineage>
        <taxon>Eukaryota</taxon>
        <taxon>Metazoa</taxon>
        <taxon>Spiralia</taxon>
        <taxon>Lophotrochozoa</taxon>
        <taxon>Mollusca</taxon>
        <taxon>Cephalopoda</taxon>
        <taxon>Coleoidea</taxon>
        <taxon>Octopodiformes</taxon>
        <taxon>Octopoda</taxon>
        <taxon>Incirrata</taxon>
        <taxon>Octopodidae</taxon>
        <taxon>Octopus</taxon>
    </lineage>
</organism>
<dbReference type="SUPFAM" id="SSF53098">
    <property type="entry name" value="Ribonuclease H-like"/>
    <property type="match status" value="1"/>
</dbReference>
<dbReference type="PANTHER" id="PTHR45913:SF19">
    <property type="entry name" value="LOW QUALITY PROTEIN: ZINC FINGER BED DOMAIN-CONTAINING PROTEIN 5-LIKE"/>
    <property type="match status" value="1"/>
</dbReference>
<reference evidence="1" key="1">
    <citation type="submission" date="2015-07" db="EMBL/GenBank/DDBJ databases">
        <title>MeaNS - Measles Nucleotide Surveillance Program.</title>
        <authorList>
            <person name="Tran T."/>
            <person name="Druce J."/>
        </authorList>
    </citation>
    <scope>NUCLEOTIDE SEQUENCE</scope>
    <source>
        <strain evidence="1">UCB-OBI-ISO-001</strain>
        <tissue evidence="1">Gonad</tissue>
    </source>
</reference>
<sequence length="334" mass="38446">MADLARLCVYAGYVHKKCLEDESLFCKSLNTRTTANDIFQKVDQLFNMHGINWEHAVGVCTDSAPAMHGCHSGSQTMVKEKPPDAIRTDCTHHHQALMVKTMPDQLKNVLNHVVKVVNFIKTNSLNLRLFVDLCKDNDSGFEMLLLYLHVRWLSKRRVLKRVFLHLWHSKLECENFAPFQNLNTFLDDGLQVDANILNIMKQHVLILQTEIQRYFPDLQNFEKVHHSITNPFAISVVDLPSEDHIIQEQFIDLLNDGGTKNAFCNMCCSEFCIEMMQTYPDVTKLALKFIIPFATTYECEMAFATLFAIKTKAHNKLHVTHDMRVALSKTQPNY</sequence>